<dbReference type="Pfam" id="PF00215">
    <property type="entry name" value="OMPdecase"/>
    <property type="match status" value="1"/>
</dbReference>
<dbReference type="InterPro" id="IPR014732">
    <property type="entry name" value="OMPdecase"/>
</dbReference>
<dbReference type="PANTHER" id="PTHR32119:SF2">
    <property type="entry name" value="OROTIDINE 5'-PHOSPHATE DECARBOXYLASE"/>
    <property type="match status" value="1"/>
</dbReference>
<name>A0A383F2Q3_9ZZZZ</name>
<evidence type="ECO:0000259" key="8">
    <source>
        <dbReference type="SMART" id="SM00934"/>
    </source>
</evidence>
<accession>A0A383F2Q3</accession>
<sequence length="215" mass="24420">MKILVALDGMDFEKAFGMYVQLAPHCDGFKINHTLLEHSSMFTNYEGEVMVDLKLWDTPNSVCSIVEKILETPATMCTVSTFNNSEVFQCLHQYSEDIKLLGVTYLTSWSPEEQFQITREMPDDMWRRNLTRIRKYGFTGIVCSAHDISDMKDDSILRICPGINFQSSNSGQVRTVSPRVAQELGTDYAIIGRSITKANYPVETIEAIKYSLIGY</sequence>
<proteinExistence type="predicted"/>
<evidence type="ECO:0000256" key="3">
    <source>
        <dbReference type="ARBA" id="ARBA00021923"/>
    </source>
</evidence>
<dbReference type="CDD" id="cd04725">
    <property type="entry name" value="OMP_decarboxylase_like"/>
    <property type="match status" value="1"/>
</dbReference>
<dbReference type="InterPro" id="IPR001754">
    <property type="entry name" value="OMPdeCOase_dom"/>
</dbReference>
<dbReference type="AlphaFoldDB" id="A0A383F2Q3"/>
<evidence type="ECO:0000256" key="1">
    <source>
        <dbReference type="ARBA" id="ARBA00004861"/>
    </source>
</evidence>
<keyword evidence="6" id="KW-0456">Lyase</keyword>
<dbReference type="UniPathway" id="UPA00070">
    <property type="reaction ID" value="UER00120"/>
</dbReference>
<dbReference type="GO" id="GO:0005829">
    <property type="term" value="C:cytosol"/>
    <property type="evidence" value="ECO:0007669"/>
    <property type="project" value="TreeGrafter"/>
</dbReference>
<evidence type="ECO:0000256" key="7">
    <source>
        <dbReference type="ARBA" id="ARBA00033428"/>
    </source>
</evidence>
<keyword evidence="4" id="KW-0210">Decarboxylase</keyword>
<dbReference type="NCBIfam" id="TIGR01740">
    <property type="entry name" value="pyrF"/>
    <property type="match status" value="1"/>
</dbReference>
<keyword evidence="5" id="KW-0665">Pyrimidine biosynthesis</keyword>
<feature type="non-terminal residue" evidence="9">
    <location>
        <position position="215"/>
    </location>
</feature>
<comment type="pathway">
    <text evidence="1">Pyrimidine metabolism; UMP biosynthesis via de novo pathway; UMP from orotate: step 2/2.</text>
</comment>
<dbReference type="EMBL" id="UINC01230850">
    <property type="protein sequence ID" value="SVE63144.1"/>
    <property type="molecule type" value="Genomic_DNA"/>
</dbReference>
<evidence type="ECO:0000313" key="9">
    <source>
        <dbReference type="EMBL" id="SVE63144.1"/>
    </source>
</evidence>
<organism evidence="9">
    <name type="scientific">marine metagenome</name>
    <dbReference type="NCBI Taxonomy" id="408172"/>
    <lineage>
        <taxon>unclassified sequences</taxon>
        <taxon>metagenomes</taxon>
        <taxon>ecological metagenomes</taxon>
    </lineage>
</organism>
<dbReference type="GO" id="GO:0004590">
    <property type="term" value="F:orotidine-5'-phosphate decarboxylase activity"/>
    <property type="evidence" value="ECO:0007669"/>
    <property type="project" value="UniProtKB-EC"/>
</dbReference>
<dbReference type="InterPro" id="IPR013785">
    <property type="entry name" value="Aldolase_TIM"/>
</dbReference>
<dbReference type="GO" id="GO:0044205">
    <property type="term" value="P:'de novo' UMP biosynthetic process"/>
    <property type="evidence" value="ECO:0007669"/>
    <property type="project" value="UniProtKB-UniPathway"/>
</dbReference>
<reference evidence="9" key="1">
    <citation type="submission" date="2018-05" db="EMBL/GenBank/DDBJ databases">
        <authorList>
            <person name="Lanie J.A."/>
            <person name="Ng W.-L."/>
            <person name="Kazmierczak K.M."/>
            <person name="Andrzejewski T.M."/>
            <person name="Davidsen T.M."/>
            <person name="Wayne K.J."/>
            <person name="Tettelin H."/>
            <person name="Glass J.I."/>
            <person name="Rusch D."/>
            <person name="Podicherti R."/>
            <person name="Tsui H.-C.T."/>
            <person name="Winkler M.E."/>
        </authorList>
    </citation>
    <scope>NUCLEOTIDE SEQUENCE</scope>
</reference>
<dbReference type="EC" id="4.1.1.23" evidence="2"/>
<dbReference type="GO" id="GO:0006207">
    <property type="term" value="P:'de novo' pyrimidine nucleobase biosynthetic process"/>
    <property type="evidence" value="ECO:0007669"/>
    <property type="project" value="InterPro"/>
</dbReference>
<gene>
    <name evidence="9" type="ORF">METZ01_LOCUS515998</name>
</gene>
<dbReference type="SMART" id="SM00934">
    <property type="entry name" value="OMPdecase"/>
    <property type="match status" value="1"/>
</dbReference>
<evidence type="ECO:0000256" key="2">
    <source>
        <dbReference type="ARBA" id="ARBA00012321"/>
    </source>
</evidence>
<dbReference type="InterPro" id="IPR011060">
    <property type="entry name" value="RibuloseP-bd_barrel"/>
</dbReference>
<dbReference type="SUPFAM" id="SSF51366">
    <property type="entry name" value="Ribulose-phoshate binding barrel"/>
    <property type="match status" value="1"/>
</dbReference>
<feature type="domain" description="Orotidine 5'-phosphate decarboxylase" evidence="8">
    <location>
        <begin position="2"/>
        <end position="208"/>
    </location>
</feature>
<evidence type="ECO:0000256" key="6">
    <source>
        <dbReference type="ARBA" id="ARBA00023239"/>
    </source>
</evidence>
<dbReference type="Gene3D" id="3.20.20.70">
    <property type="entry name" value="Aldolase class I"/>
    <property type="match status" value="1"/>
</dbReference>
<dbReference type="PANTHER" id="PTHR32119">
    <property type="entry name" value="OROTIDINE 5'-PHOSPHATE DECARBOXYLASE"/>
    <property type="match status" value="1"/>
</dbReference>
<evidence type="ECO:0000256" key="4">
    <source>
        <dbReference type="ARBA" id="ARBA00022793"/>
    </source>
</evidence>
<protein>
    <recommendedName>
        <fullName evidence="3">Orotidine 5'-phosphate decarboxylase</fullName>
        <ecNumber evidence="2">4.1.1.23</ecNumber>
    </recommendedName>
    <alternativeName>
        <fullName evidence="7">OMP decarboxylase</fullName>
    </alternativeName>
</protein>
<evidence type="ECO:0000256" key="5">
    <source>
        <dbReference type="ARBA" id="ARBA00022975"/>
    </source>
</evidence>